<proteinExistence type="predicted"/>
<keyword evidence="1" id="KW-0472">Membrane</keyword>
<organism evidence="2 3">
    <name type="scientific">Terrimicrobium sacchariphilum</name>
    <dbReference type="NCBI Taxonomy" id="690879"/>
    <lineage>
        <taxon>Bacteria</taxon>
        <taxon>Pseudomonadati</taxon>
        <taxon>Verrucomicrobiota</taxon>
        <taxon>Terrimicrobiia</taxon>
        <taxon>Terrimicrobiales</taxon>
        <taxon>Terrimicrobiaceae</taxon>
        <taxon>Terrimicrobium</taxon>
    </lineage>
</organism>
<evidence type="ECO:0000313" key="3">
    <source>
        <dbReference type="Proteomes" id="UP000076023"/>
    </source>
</evidence>
<protein>
    <submittedName>
        <fullName evidence="2">Uncharacterized protein</fullName>
    </submittedName>
</protein>
<dbReference type="RefSeq" id="WP_075078597.1">
    <property type="nucleotide sequence ID" value="NZ_BDCO01000002.1"/>
</dbReference>
<sequence>MARRGKNSVKPLWIGIALALVVVAFLGSRFFSSSGSDPYRTIQTLDSKAYLDNANSLRGNVYKVEGEIVNSLALSPAEGRLFSVTVDSGDYVLPVLVTKDFNEVNIQKGQKFIFLLEVDDKGILRTKKLTKA</sequence>
<dbReference type="AlphaFoldDB" id="A0A146G825"/>
<keyword evidence="3" id="KW-1185">Reference proteome</keyword>
<dbReference type="EMBL" id="BDCO01000002">
    <property type="protein sequence ID" value="GAT32786.1"/>
    <property type="molecule type" value="Genomic_DNA"/>
</dbReference>
<keyword evidence="1" id="KW-1133">Transmembrane helix</keyword>
<reference evidence="3" key="1">
    <citation type="journal article" date="2017" name="Genome Announc.">
        <title>Draft Genome Sequence of Terrimicrobium sacchariphilum NM-5T, a Facultative Anaerobic Soil Bacterium of the Class Spartobacteria.</title>
        <authorList>
            <person name="Qiu Y.L."/>
            <person name="Tourlousse D.M."/>
            <person name="Matsuura N."/>
            <person name="Ohashi A."/>
            <person name="Sekiguchi Y."/>
        </authorList>
    </citation>
    <scope>NUCLEOTIDE SEQUENCE [LARGE SCALE GENOMIC DNA]</scope>
    <source>
        <strain evidence="3">NM-5</strain>
    </source>
</reference>
<accession>A0A146G825</accession>
<gene>
    <name evidence="2" type="ORF">TSACC_21188</name>
</gene>
<name>A0A146G825_TERSA</name>
<dbReference type="InParanoid" id="A0A146G825"/>
<dbReference type="STRING" id="690879.TSACC_21188"/>
<comment type="caution">
    <text evidence="2">The sequence shown here is derived from an EMBL/GenBank/DDBJ whole genome shotgun (WGS) entry which is preliminary data.</text>
</comment>
<evidence type="ECO:0000256" key="1">
    <source>
        <dbReference type="SAM" id="Phobius"/>
    </source>
</evidence>
<keyword evidence="1" id="KW-0812">Transmembrane</keyword>
<evidence type="ECO:0000313" key="2">
    <source>
        <dbReference type="EMBL" id="GAT32786.1"/>
    </source>
</evidence>
<feature type="transmembrane region" description="Helical" evidence="1">
    <location>
        <begin position="12"/>
        <end position="31"/>
    </location>
</feature>
<dbReference type="OrthoDB" id="194703at2"/>
<dbReference type="Proteomes" id="UP000076023">
    <property type="component" value="Unassembled WGS sequence"/>
</dbReference>